<dbReference type="InterPro" id="IPR001647">
    <property type="entry name" value="HTH_TetR"/>
</dbReference>
<dbReference type="Proteomes" id="UP000323865">
    <property type="component" value="Chromosome"/>
</dbReference>
<evidence type="ECO:0000313" key="8">
    <source>
        <dbReference type="Proteomes" id="UP000092596"/>
    </source>
</evidence>
<dbReference type="FunFam" id="1.10.10.60:FF:000141">
    <property type="entry name" value="TetR family transcriptional regulator"/>
    <property type="match status" value="1"/>
</dbReference>
<accession>A0A1B0ZH87</accession>
<name>A0A1B0ZH87_9MICO</name>
<sequence length="203" mass="22717">MRRRLPRAERRAQLLDVATSCFGERGYHPTSMDDIAEAAGVTKPVLYQHFDSKEDLYIAVIEHIGEVLRARIDDFAFEGASTKERVREGIEVFFGVFDTRSSMLKLFFGSEYVTERVQEEVTRATSRAAESVGSLLARARELSPEQAVVVGRTFVTSVQAIAREADGASDERRELMLSSLAKLLTGGIRAFEPRNDELTKNPE</sequence>
<dbReference type="GO" id="GO:0045892">
    <property type="term" value="P:negative regulation of DNA-templated transcription"/>
    <property type="evidence" value="ECO:0007669"/>
    <property type="project" value="UniProtKB-ARBA"/>
</dbReference>
<reference evidence="6 8" key="1">
    <citation type="submission" date="2015-06" db="EMBL/GenBank/DDBJ databases">
        <title>Investigation of pathophysiology for high-risk pregnancy and development of treatment modality based on it.</title>
        <authorList>
            <person name="Kim B.-C."/>
            <person name="Lim S."/>
        </authorList>
    </citation>
    <scope>NUCLEOTIDE SEQUENCE [LARGE SCALE GENOMIC DNA]</scope>
    <source>
        <strain evidence="6 8">AD1-86</strain>
    </source>
</reference>
<dbReference type="InterPro" id="IPR023772">
    <property type="entry name" value="DNA-bd_HTH_TetR-type_CS"/>
</dbReference>
<gene>
    <name evidence="6" type="ORF">DAD186_07300</name>
    <name evidence="7" type="ORF">FOB48_08045</name>
</gene>
<dbReference type="KEGG" id="dva:DAD186_07300"/>
<dbReference type="Gene3D" id="1.10.357.10">
    <property type="entry name" value="Tetracycline Repressor, domain 2"/>
    <property type="match status" value="1"/>
</dbReference>
<evidence type="ECO:0000313" key="6">
    <source>
        <dbReference type="EMBL" id="ANP27280.1"/>
    </source>
</evidence>
<keyword evidence="2 4" id="KW-0238">DNA-binding</keyword>
<dbReference type="AlphaFoldDB" id="A0A1B0ZH87"/>
<organism evidence="6 8">
    <name type="scientific">Dermabacter vaginalis</name>
    <dbReference type="NCBI Taxonomy" id="1630135"/>
    <lineage>
        <taxon>Bacteria</taxon>
        <taxon>Bacillati</taxon>
        <taxon>Actinomycetota</taxon>
        <taxon>Actinomycetes</taxon>
        <taxon>Micrococcales</taxon>
        <taxon>Dermabacteraceae</taxon>
        <taxon>Dermabacter</taxon>
    </lineage>
</organism>
<feature type="DNA-binding region" description="H-T-H motif" evidence="4">
    <location>
        <begin position="31"/>
        <end position="50"/>
    </location>
</feature>
<feature type="domain" description="HTH tetR-type" evidence="5">
    <location>
        <begin position="8"/>
        <end position="68"/>
    </location>
</feature>
<evidence type="ECO:0000256" key="3">
    <source>
        <dbReference type="ARBA" id="ARBA00023163"/>
    </source>
</evidence>
<dbReference type="PROSITE" id="PS01081">
    <property type="entry name" value="HTH_TETR_1"/>
    <property type="match status" value="1"/>
</dbReference>
<dbReference type="Proteomes" id="UP000092596">
    <property type="component" value="Chromosome"/>
</dbReference>
<keyword evidence="1" id="KW-0805">Transcription regulation</keyword>
<dbReference type="EMBL" id="CP044108">
    <property type="protein sequence ID" value="QEU12257.1"/>
    <property type="molecule type" value="Genomic_DNA"/>
</dbReference>
<evidence type="ECO:0000256" key="2">
    <source>
        <dbReference type="ARBA" id="ARBA00023125"/>
    </source>
</evidence>
<dbReference type="EMBL" id="CP012117">
    <property type="protein sequence ID" value="ANP27280.1"/>
    <property type="molecule type" value="Genomic_DNA"/>
</dbReference>
<protein>
    <submittedName>
        <fullName evidence="7">TetR/AcrR family transcriptional regulator</fullName>
    </submittedName>
</protein>
<dbReference type="STRING" id="1630135.DAD186_07300"/>
<evidence type="ECO:0000313" key="9">
    <source>
        <dbReference type="Proteomes" id="UP000323865"/>
    </source>
</evidence>
<dbReference type="PANTHER" id="PTHR30055">
    <property type="entry name" value="HTH-TYPE TRANSCRIPTIONAL REGULATOR RUTR"/>
    <property type="match status" value="1"/>
</dbReference>
<dbReference type="GO" id="GO:0000976">
    <property type="term" value="F:transcription cis-regulatory region binding"/>
    <property type="evidence" value="ECO:0007669"/>
    <property type="project" value="TreeGrafter"/>
</dbReference>
<dbReference type="InterPro" id="IPR050109">
    <property type="entry name" value="HTH-type_TetR-like_transc_reg"/>
</dbReference>
<proteinExistence type="predicted"/>
<dbReference type="PATRIC" id="fig|1630135.4.peg.732"/>
<keyword evidence="9" id="KW-1185">Reference proteome</keyword>
<dbReference type="PANTHER" id="PTHR30055:SF160">
    <property type="entry name" value="TRANSCRIPTIONAL REGULATORY PROTEIN (PROBABLY ASNC-FAMILY)-RELATED"/>
    <property type="match status" value="1"/>
</dbReference>
<keyword evidence="3" id="KW-0804">Transcription</keyword>
<dbReference type="PRINTS" id="PR00455">
    <property type="entry name" value="HTHTETR"/>
</dbReference>
<evidence type="ECO:0000259" key="5">
    <source>
        <dbReference type="PROSITE" id="PS50977"/>
    </source>
</evidence>
<dbReference type="PROSITE" id="PS50977">
    <property type="entry name" value="HTH_TETR_2"/>
    <property type="match status" value="1"/>
</dbReference>
<evidence type="ECO:0000313" key="7">
    <source>
        <dbReference type="EMBL" id="QEU12257.1"/>
    </source>
</evidence>
<evidence type="ECO:0000256" key="4">
    <source>
        <dbReference type="PROSITE-ProRule" id="PRU00335"/>
    </source>
</evidence>
<dbReference type="InterPro" id="IPR009057">
    <property type="entry name" value="Homeodomain-like_sf"/>
</dbReference>
<dbReference type="SUPFAM" id="SSF46689">
    <property type="entry name" value="Homeodomain-like"/>
    <property type="match status" value="1"/>
</dbReference>
<evidence type="ECO:0000256" key="1">
    <source>
        <dbReference type="ARBA" id="ARBA00023015"/>
    </source>
</evidence>
<reference evidence="7 9" key="2">
    <citation type="submission" date="2019-09" db="EMBL/GenBank/DDBJ databases">
        <title>FDA dAtabase for Regulatory Grade micrObial Sequences (FDA-ARGOS): Supporting development and validation of Infectious Disease Dx tests.</title>
        <authorList>
            <person name="Sciortino C."/>
            <person name="Tallon L."/>
            <person name="Sadzewicz L."/>
            <person name="Vavikolanu K."/>
            <person name="Mehta A."/>
            <person name="Aluvathingal J."/>
            <person name="Nadendla S."/>
            <person name="Nandy P."/>
            <person name="Geyer C."/>
            <person name="Yan Y."/>
            <person name="Sichtig H."/>
        </authorList>
    </citation>
    <scope>NUCLEOTIDE SEQUENCE [LARGE SCALE GENOMIC DNA]</scope>
    <source>
        <strain evidence="7 9">FDAARGOS_640</strain>
    </source>
</reference>
<dbReference type="RefSeq" id="WP_065247521.1">
    <property type="nucleotide sequence ID" value="NZ_CP012117.1"/>
</dbReference>
<dbReference type="Pfam" id="PF00440">
    <property type="entry name" value="TetR_N"/>
    <property type="match status" value="1"/>
</dbReference>
<dbReference type="GO" id="GO:0003700">
    <property type="term" value="F:DNA-binding transcription factor activity"/>
    <property type="evidence" value="ECO:0007669"/>
    <property type="project" value="TreeGrafter"/>
</dbReference>